<dbReference type="GO" id="GO:0010333">
    <property type="term" value="F:terpene synthase activity"/>
    <property type="evidence" value="ECO:0007669"/>
    <property type="project" value="InterPro"/>
</dbReference>
<dbReference type="SUPFAM" id="SSF48576">
    <property type="entry name" value="Terpenoid synthases"/>
    <property type="match status" value="1"/>
</dbReference>
<evidence type="ECO:0000259" key="4">
    <source>
        <dbReference type="Pfam" id="PF01397"/>
    </source>
</evidence>
<keyword evidence="7" id="KW-1185">Reference proteome</keyword>
<organism evidence="6 7">
    <name type="scientific">Sphenostylis stenocarpa</name>
    <dbReference type="NCBI Taxonomy" id="92480"/>
    <lineage>
        <taxon>Eukaryota</taxon>
        <taxon>Viridiplantae</taxon>
        <taxon>Streptophyta</taxon>
        <taxon>Embryophyta</taxon>
        <taxon>Tracheophyta</taxon>
        <taxon>Spermatophyta</taxon>
        <taxon>Magnoliopsida</taxon>
        <taxon>eudicotyledons</taxon>
        <taxon>Gunneridae</taxon>
        <taxon>Pentapetalae</taxon>
        <taxon>rosids</taxon>
        <taxon>fabids</taxon>
        <taxon>Fabales</taxon>
        <taxon>Fabaceae</taxon>
        <taxon>Papilionoideae</taxon>
        <taxon>50 kb inversion clade</taxon>
        <taxon>NPAAA clade</taxon>
        <taxon>indigoferoid/millettioid clade</taxon>
        <taxon>Phaseoleae</taxon>
        <taxon>Sphenostylis</taxon>
    </lineage>
</organism>
<dbReference type="InterPro" id="IPR050148">
    <property type="entry name" value="Terpene_synthase-like"/>
</dbReference>
<dbReference type="InterPro" id="IPR008930">
    <property type="entry name" value="Terpenoid_cyclase/PrenylTrfase"/>
</dbReference>
<dbReference type="InterPro" id="IPR001906">
    <property type="entry name" value="Terpene_synth_N"/>
</dbReference>
<evidence type="ECO:0000259" key="5">
    <source>
        <dbReference type="Pfam" id="PF03936"/>
    </source>
</evidence>
<dbReference type="Proteomes" id="UP001189624">
    <property type="component" value="Chromosome 1"/>
</dbReference>
<evidence type="ECO:0000256" key="2">
    <source>
        <dbReference type="ARBA" id="ARBA00022723"/>
    </source>
</evidence>
<dbReference type="GO" id="GO:0009507">
    <property type="term" value="C:chloroplast"/>
    <property type="evidence" value="ECO:0007669"/>
    <property type="project" value="TreeGrafter"/>
</dbReference>
<protein>
    <submittedName>
        <fullName evidence="6">Uncharacterized protein</fullName>
    </submittedName>
</protein>
<dbReference type="Pfam" id="PF01397">
    <property type="entry name" value="Terpene_synth"/>
    <property type="match status" value="1"/>
</dbReference>
<dbReference type="AlphaFoldDB" id="A0AA86RXW1"/>
<dbReference type="FunFam" id="1.10.600.10:FF:000035">
    <property type="entry name" value="Ent-copalyl diphosphate synthase, chloroplastic"/>
    <property type="match status" value="1"/>
</dbReference>
<dbReference type="FunFam" id="1.50.10.130:FF:000002">
    <property type="entry name" value="Ent-copalyl diphosphate synthase, chloroplastic"/>
    <property type="match status" value="1"/>
</dbReference>
<evidence type="ECO:0000313" key="6">
    <source>
        <dbReference type="EMBL" id="CAJ1904862.1"/>
    </source>
</evidence>
<comment type="cofactor">
    <cofactor evidence="1">
        <name>Mg(2+)</name>
        <dbReference type="ChEBI" id="CHEBI:18420"/>
    </cofactor>
</comment>
<dbReference type="InterPro" id="IPR005630">
    <property type="entry name" value="Terpene_synthase_metal-bd"/>
</dbReference>
<dbReference type="InterPro" id="IPR008949">
    <property type="entry name" value="Isoprenoid_synthase_dom_sf"/>
</dbReference>
<feature type="domain" description="Terpene synthase N-terminal" evidence="4">
    <location>
        <begin position="303"/>
        <end position="509"/>
    </location>
</feature>
<evidence type="ECO:0000256" key="1">
    <source>
        <dbReference type="ARBA" id="ARBA00001946"/>
    </source>
</evidence>
<dbReference type="Gene3D" id="1.50.10.130">
    <property type="entry name" value="Terpene synthase, N-terminal domain"/>
    <property type="match status" value="1"/>
</dbReference>
<dbReference type="Gene3D" id="1.10.600.10">
    <property type="entry name" value="Farnesyl Diphosphate Synthase"/>
    <property type="match status" value="1"/>
</dbReference>
<dbReference type="SFLD" id="SFLDG01605">
    <property type="entry name" value="Terpene_Cyclase_Like_1_N-term"/>
    <property type="match status" value="1"/>
</dbReference>
<dbReference type="SFLD" id="SFLDG01014">
    <property type="entry name" value="Terpene_Cyclase_Like_1_N-term"/>
    <property type="match status" value="1"/>
</dbReference>
<keyword evidence="3" id="KW-0460">Magnesium</keyword>
<dbReference type="GO" id="GO:0009686">
    <property type="term" value="P:gibberellin biosynthetic process"/>
    <property type="evidence" value="ECO:0007669"/>
    <property type="project" value="TreeGrafter"/>
</dbReference>
<feature type="domain" description="Terpene synthase metal-binding" evidence="5">
    <location>
        <begin position="587"/>
        <end position="713"/>
    </location>
</feature>
<dbReference type="Gramene" id="rna-AYBTSS11_LOCUS3269">
    <property type="protein sequence ID" value="CAJ1904862.1"/>
    <property type="gene ID" value="gene-AYBTSS11_LOCUS3269"/>
</dbReference>
<sequence length="891" mass="101765">MASSFSTTCHLPSFSYNHFPLPSSSSYSIPLHHFAKSSLGSVSSETNDKRETRCRAISKPQTQEYSDVFQGSLAILKLREINVEDDIEEKQDNEKILVAKEIKKRVDTIRSILGSMEDGEITVSAYDTAWVALIEDVHGNGTPQFPSSLEWIANNQLPDGSWGDKELFSAHDRIINTLACVIALKSWNMHPEKCEKGMTFFKENLHELENENAEHMPIGFEVAFPSLLDIARGLDIEVPENSPILNKIFAMRNVKLTSNVKKLPLMCVSLLCGPWCGDRIPREMMHKVPTSLLHSLEGMSDLDWKLLLKLQSQDGSFLFSPSSTAYALMQTKDQNCHNYLNQIVKRFNGGVPNVYPVDLFEHIWVVDRLERLGISRYFQQEIKDCLSYVSRYWTEKGICWARNSNVQDIDDTAMGFRLLRLHGHEVSADVFKHFERKGEFFCFTGQSTQAVTGMYNLLRASQVMFPGENILEDGKKFAGKFLSEKREANELVDKWIIMKNLPEEVAYALDVPWYASLPRVETRFYIDQYGGENDVWIGKTLYRMPYVNNNHYLELAKLDYNNCQALHLMEWGRMQKWYSESRLGEFGMNRRTLLLAYFLAAASIFEPEKSHARLAWAKTTVLLETITSYVSDAETREAFVKKFSDCISMQDHSIGWRLNRNRTGHGLVETLVATIDQISWDTLVSHGHEIGYDMHRSWEKWLSSWHSEGDKWEGQGELLVQIINLCGGHWISEDQMFDPQYETLLQLTNSLCHTLYSHQKDKELDGMITPEADSKMQELVQLVFQKSPSAIDFNIKNTFLTVAKSFYYAAFCDSRTINFHIAKDATFRDCVYLGTISSGQSKSLLLVPTSKLNIETLQAQQLRSSLGSSLTKLCGTLETMSLSQPYSSSQN</sequence>
<proteinExistence type="predicted"/>
<dbReference type="Gene3D" id="1.50.10.160">
    <property type="match status" value="1"/>
</dbReference>
<reference evidence="6" key="1">
    <citation type="submission" date="2023-10" db="EMBL/GenBank/DDBJ databases">
        <authorList>
            <person name="Domelevo Entfellner J.-B."/>
        </authorList>
    </citation>
    <scope>NUCLEOTIDE SEQUENCE</scope>
</reference>
<dbReference type="PANTHER" id="PTHR31739">
    <property type="entry name" value="ENT-COPALYL DIPHOSPHATE SYNTHASE, CHLOROPLASTIC"/>
    <property type="match status" value="1"/>
</dbReference>
<evidence type="ECO:0000256" key="3">
    <source>
        <dbReference type="ARBA" id="ARBA00022842"/>
    </source>
</evidence>
<dbReference type="PANTHER" id="PTHR31739:SF4">
    <property type="entry name" value="ENT-COPALYL DIPHOSPHATE SYNTHASE, CHLOROPLASTIC"/>
    <property type="match status" value="1"/>
</dbReference>
<evidence type="ECO:0000313" key="7">
    <source>
        <dbReference type="Proteomes" id="UP001189624"/>
    </source>
</evidence>
<dbReference type="Pfam" id="PF03936">
    <property type="entry name" value="Terpene_synth_C"/>
    <property type="match status" value="1"/>
</dbReference>
<name>A0AA86RXW1_9FABA</name>
<dbReference type="InterPro" id="IPR036965">
    <property type="entry name" value="Terpene_synth_N_sf"/>
</dbReference>
<gene>
    <name evidence="6" type="ORF">AYBTSS11_LOCUS3269</name>
</gene>
<dbReference type="EMBL" id="OY731398">
    <property type="protein sequence ID" value="CAJ1904862.1"/>
    <property type="molecule type" value="Genomic_DNA"/>
</dbReference>
<keyword evidence="2" id="KW-0479">Metal-binding</keyword>
<dbReference type="SUPFAM" id="SSF48239">
    <property type="entry name" value="Terpenoid cyclases/Protein prenyltransferases"/>
    <property type="match status" value="2"/>
</dbReference>
<dbReference type="GO" id="GO:0000287">
    <property type="term" value="F:magnesium ion binding"/>
    <property type="evidence" value="ECO:0007669"/>
    <property type="project" value="InterPro"/>
</dbReference>
<accession>A0AA86RXW1</accession>